<evidence type="ECO:0000313" key="3">
    <source>
        <dbReference type="EMBL" id="KNA89472.1"/>
    </source>
</evidence>
<keyword evidence="4" id="KW-1185">Reference proteome</keyword>
<proteinExistence type="inferred from homology"/>
<dbReference type="SUPFAM" id="SSF89957">
    <property type="entry name" value="MTH1187/YkoF-like"/>
    <property type="match status" value="1"/>
</dbReference>
<evidence type="ECO:0000313" key="4">
    <source>
        <dbReference type="Proteomes" id="UP000037247"/>
    </source>
</evidence>
<dbReference type="PANTHER" id="PTHR33777">
    <property type="entry name" value="UPF0045 PROTEIN ECM15"/>
    <property type="match status" value="1"/>
</dbReference>
<evidence type="ECO:0000256" key="1">
    <source>
        <dbReference type="ARBA" id="ARBA00010272"/>
    </source>
</evidence>
<dbReference type="Pfam" id="PF01910">
    <property type="entry name" value="Thiamine_BP"/>
    <property type="match status" value="1"/>
</dbReference>
<evidence type="ECO:0000259" key="2">
    <source>
        <dbReference type="Pfam" id="PF01910"/>
    </source>
</evidence>
<dbReference type="Gene3D" id="3.30.70.930">
    <property type="match status" value="1"/>
</dbReference>
<dbReference type="InterPro" id="IPR002767">
    <property type="entry name" value="Thiamine_BP"/>
</dbReference>
<reference evidence="3 4" key="1">
    <citation type="submission" date="2015-05" db="EMBL/GenBank/DDBJ databases">
        <title>Draft genome sequence of the bacterium Gordonia jacobaea a new member of the Gordonia genus.</title>
        <authorList>
            <person name="Jimenez-Galisteo G."/>
            <person name="Dominguez A."/>
            <person name="Munoz E."/>
            <person name="Vinas M."/>
        </authorList>
    </citation>
    <scope>NUCLEOTIDE SEQUENCE [LARGE SCALE GENOMIC DNA]</scope>
    <source>
        <strain evidence="4">mv1</strain>
    </source>
</reference>
<sequence length="101" mass="10693">MIAAFSLTPSGGDAVDDDGGMSEAVAAAVRVVRESGLPHQTTAMFTYVEGDWDAVMDVIKRATDAVGELAPRVGLVIKADIRPGHTDELTGKVDRVMRHLS</sequence>
<gene>
    <name evidence="3" type="ORF">ABW18_21000</name>
</gene>
<dbReference type="InterPro" id="IPR029756">
    <property type="entry name" value="MTH1187/YkoF-like"/>
</dbReference>
<dbReference type="PANTHER" id="PTHR33777:SF1">
    <property type="entry name" value="UPF0045 PROTEIN ECM15"/>
    <property type="match status" value="1"/>
</dbReference>
<organism evidence="3 4">
    <name type="scientific">Gordonia jacobaea</name>
    <dbReference type="NCBI Taxonomy" id="122202"/>
    <lineage>
        <taxon>Bacteria</taxon>
        <taxon>Bacillati</taxon>
        <taxon>Actinomycetota</taxon>
        <taxon>Actinomycetes</taxon>
        <taxon>Mycobacteriales</taxon>
        <taxon>Gordoniaceae</taxon>
        <taxon>Gordonia</taxon>
    </lineage>
</organism>
<dbReference type="Proteomes" id="UP000037247">
    <property type="component" value="Unassembled WGS sequence"/>
</dbReference>
<accession>A0ABR5I790</accession>
<name>A0ABR5I790_9ACTN</name>
<dbReference type="EMBL" id="LDTZ01000025">
    <property type="protein sequence ID" value="KNA89472.1"/>
    <property type="molecule type" value="Genomic_DNA"/>
</dbReference>
<dbReference type="InterPro" id="IPR051614">
    <property type="entry name" value="UPF0045_domain"/>
</dbReference>
<protein>
    <recommendedName>
        <fullName evidence="2">Thiamine-binding protein domain-containing protein</fullName>
    </recommendedName>
</protein>
<comment type="similarity">
    <text evidence="1">Belongs to the UPF0045 family.</text>
</comment>
<comment type="caution">
    <text evidence="3">The sequence shown here is derived from an EMBL/GenBank/DDBJ whole genome shotgun (WGS) entry which is preliminary data.</text>
</comment>
<feature type="domain" description="Thiamine-binding protein" evidence="2">
    <location>
        <begin position="4"/>
        <end position="96"/>
    </location>
</feature>
<dbReference type="RefSeq" id="WP_049700933.1">
    <property type="nucleotide sequence ID" value="NZ_JAQDQF010000001.1"/>
</dbReference>